<reference evidence="3 4" key="1">
    <citation type="journal article" date="2019" name="Int. J. Syst. Evol. Microbiol.">
        <title>The Global Catalogue of Microorganisms (GCM) 10K type strain sequencing project: providing services to taxonomists for standard genome sequencing and annotation.</title>
        <authorList>
            <consortium name="The Broad Institute Genomics Platform"/>
            <consortium name="The Broad Institute Genome Sequencing Center for Infectious Disease"/>
            <person name="Wu L."/>
            <person name="Ma J."/>
        </authorList>
    </citation>
    <scope>NUCLEOTIDE SEQUENCE [LARGE SCALE GENOMIC DNA]</scope>
    <source>
        <strain evidence="3 4">JCM 14900</strain>
    </source>
</reference>
<comment type="caution">
    <text evidence="3">The sequence shown here is derived from an EMBL/GenBank/DDBJ whole genome shotgun (WGS) entry which is preliminary data.</text>
</comment>
<dbReference type="RefSeq" id="WP_248152873.1">
    <property type="nucleotide sequence ID" value="NZ_BAAAOF010000006.1"/>
</dbReference>
<dbReference type="SUPFAM" id="SSF51658">
    <property type="entry name" value="Xylose isomerase-like"/>
    <property type="match status" value="1"/>
</dbReference>
<protein>
    <submittedName>
        <fullName evidence="3">Sugar phosphate isomerase/epimerase</fullName>
    </submittedName>
</protein>
<dbReference type="GO" id="GO:0016853">
    <property type="term" value="F:isomerase activity"/>
    <property type="evidence" value="ECO:0007669"/>
    <property type="project" value="UniProtKB-KW"/>
</dbReference>
<evidence type="ECO:0000259" key="2">
    <source>
        <dbReference type="Pfam" id="PF01261"/>
    </source>
</evidence>
<dbReference type="Gene3D" id="3.20.20.150">
    <property type="entry name" value="Divalent-metal-dependent TIM barrel enzymes"/>
    <property type="match status" value="1"/>
</dbReference>
<keyword evidence="3" id="KW-0413">Isomerase</keyword>
<organism evidence="3 4">
    <name type="scientific">Microbacterium aoyamense</name>
    <dbReference type="NCBI Taxonomy" id="344166"/>
    <lineage>
        <taxon>Bacteria</taxon>
        <taxon>Bacillati</taxon>
        <taxon>Actinomycetota</taxon>
        <taxon>Actinomycetes</taxon>
        <taxon>Micrococcales</taxon>
        <taxon>Microbacteriaceae</taxon>
        <taxon>Microbacterium</taxon>
    </lineage>
</organism>
<gene>
    <name evidence="3" type="ORF">GCM10009775_29410</name>
</gene>
<evidence type="ECO:0000256" key="1">
    <source>
        <dbReference type="ARBA" id="ARBA00023277"/>
    </source>
</evidence>
<dbReference type="InterPro" id="IPR050312">
    <property type="entry name" value="IolE/XylAMocC-like"/>
</dbReference>
<keyword evidence="1" id="KW-0119">Carbohydrate metabolism</keyword>
<proteinExistence type="predicted"/>
<feature type="domain" description="Xylose isomerase-like TIM barrel" evidence="2">
    <location>
        <begin position="28"/>
        <end position="218"/>
    </location>
</feature>
<keyword evidence="4" id="KW-1185">Reference proteome</keyword>
<dbReference type="InterPro" id="IPR036237">
    <property type="entry name" value="Xyl_isomerase-like_sf"/>
</dbReference>
<dbReference type="InterPro" id="IPR013022">
    <property type="entry name" value="Xyl_isomerase-like_TIM-brl"/>
</dbReference>
<evidence type="ECO:0000313" key="4">
    <source>
        <dbReference type="Proteomes" id="UP001501343"/>
    </source>
</evidence>
<dbReference type="PANTHER" id="PTHR12110:SF41">
    <property type="entry name" value="INOSOSE DEHYDRATASE"/>
    <property type="match status" value="1"/>
</dbReference>
<dbReference type="PANTHER" id="PTHR12110">
    <property type="entry name" value="HYDROXYPYRUVATE ISOMERASE"/>
    <property type="match status" value="1"/>
</dbReference>
<dbReference type="Pfam" id="PF01261">
    <property type="entry name" value="AP_endonuc_2"/>
    <property type="match status" value="1"/>
</dbReference>
<accession>A0ABN2PXF0</accession>
<dbReference type="EMBL" id="BAAAOF010000006">
    <property type="protein sequence ID" value="GAA1935657.1"/>
    <property type="molecule type" value="Genomic_DNA"/>
</dbReference>
<evidence type="ECO:0000313" key="3">
    <source>
        <dbReference type="EMBL" id="GAA1935657.1"/>
    </source>
</evidence>
<sequence length="253" mass="27469">MTASLGVQLYSVKDHIGPDDLPRTLERLASMGFTHAEPYDILSDTDGLRRAAANAGLRLETAHAPLLVADRTRVLDAAAALGIHTLLVPWTEPDGIRDAAGVQRLAAGINAAASSAAEGGMRVGYHNHEFEFAQTVDGKPVYERLVELLEPEVVLELDTFWASIGGADVFELIPRLRERVRYLHVKNEPPDPGDPPFAGTDITGRLDEVLAVARGIIDHPVVEIVVDEGDVFPVLERNARYFRELDSTGLVPA</sequence>
<dbReference type="Proteomes" id="UP001501343">
    <property type="component" value="Unassembled WGS sequence"/>
</dbReference>
<name>A0ABN2PXF0_9MICO</name>